<dbReference type="InterPro" id="IPR014030">
    <property type="entry name" value="Ketoacyl_synth_N"/>
</dbReference>
<dbReference type="PANTHER" id="PTHR11712">
    <property type="entry name" value="POLYKETIDE SYNTHASE-RELATED"/>
    <property type="match status" value="1"/>
</dbReference>
<feature type="domain" description="Ketosynthase family 3 (KS3)" evidence="5">
    <location>
        <begin position="2"/>
        <end position="403"/>
    </location>
</feature>
<comment type="caution">
    <text evidence="6">The sequence shown here is derived from an EMBL/GenBank/DDBJ whole genome shotgun (WGS) entry which is preliminary data.</text>
</comment>
<evidence type="ECO:0000313" key="6">
    <source>
        <dbReference type="EMBL" id="RKM97993.1"/>
    </source>
</evidence>
<dbReference type="Proteomes" id="UP000028058">
    <property type="component" value="Unassembled WGS sequence"/>
</dbReference>
<dbReference type="PROSITE" id="PS52004">
    <property type="entry name" value="KS3_2"/>
    <property type="match status" value="1"/>
</dbReference>
<evidence type="ECO:0000256" key="1">
    <source>
        <dbReference type="ARBA" id="ARBA00008467"/>
    </source>
</evidence>
<evidence type="ECO:0000256" key="2">
    <source>
        <dbReference type="ARBA" id="ARBA00022679"/>
    </source>
</evidence>
<dbReference type="Gene3D" id="3.40.47.10">
    <property type="match status" value="2"/>
</dbReference>
<keyword evidence="2 4" id="KW-0808">Transferase</keyword>
<evidence type="ECO:0000256" key="3">
    <source>
        <dbReference type="ARBA" id="ARBA00023315"/>
    </source>
</evidence>
<dbReference type="AlphaFoldDB" id="A0A420V7R0"/>
<dbReference type="SUPFAM" id="SSF53901">
    <property type="entry name" value="Thiolase-like"/>
    <property type="match status" value="2"/>
</dbReference>
<name>A0A420V7R0_9ACTN</name>
<dbReference type="InterPro" id="IPR000794">
    <property type="entry name" value="Beta-ketoacyl_synthase"/>
</dbReference>
<dbReference type="InterPro" id="IPR014031">
    <property type="entry name" value="Ketoacyl_synth_C"/>
</dbReference>
<dbReference type="Pfam" id="PF02801">
    <property type="entry name" value="Ketoacyl-synt_C"/>
    <property type="match status" value="1"/>
</dbReference>
<dbReference type="OrthoDB" id="416758at2"/>
<gene>
    <name evidence="6" type="ORF">SFRA_005495</name>
</gene>
<dbReference type="Pfam" id="PF00109">
    <property type="entry name" value="ketoacyl-synt"/>
    <property type="match status" value="1"/>
</dbReference>
<dbReference type="GO" id="GO:0004315">
    <property type="term" value="F:3-oxoacyl-[acyl-carrier-protein] synthase activity"/>
    <property type="evidence" value="ECO:0007669"/>
    <property type="project" value="TreeGrafter"/>
</dbReference>
<accession>A0A420V7R0</accession>
<reference evidence="6 7" key="1">
    <citation type="journal article" date="2014" name="Genome Announc.">
        <title>Draft Genome Sequence of Streptomyces fradiae ATCC 19609, a Strain Highly Sensitive to Antibiotics.</title>
        <authorList>
            <person name="Bekker O.B."/>
            <person name="Klimina K.M."/>
            <person name="Vatlin A.A."/>
            <person name="Zakharevich N.V."/>
            <person name="Kasianov A.S."/>
            <person name="Danilenko V.N."/>
        </authorList>
    </citation>
    <scope>NUCLEOTIDE SEQUENCE [LARGE SCALE GENOMIC DNA]</scope>
    <source>
        <strain evidence="6 7">ATCC 19609</strain>
    </source>
</reference>
<dbReference type="EMBL" id="JNAD02000002">
    <property type="protein sequence ID" value="RKM97993.1"/>
    <property type="molecule type" value="Genomic_DNA"/>
</dbReference>
<evidence type="ECO:0000313" key="7">
    <source>
        <dbReference type="Proteomes" id="UP000028058"/>
    </source>
</evidence>
<keyword evidence="3" id="KW-0012">Acyltransferase</keyword>
<evidence type="ECO:0000256" key="4">
    <source>
        <dbReference type="RuleBase" id="RU003694"/>
    </source>
</evidence>
<dbReference type="InterPro" id="IPR020841">
    <property type="entry name" value="PKS_Beta-ketoAc_synthase_dom"/>
</dbReference>
<dbReference type="CDD" id="cd00832">
    <property type="entry name" value="CLF"/>
    <property type="match status" value="1"/>
</dbReference>
<keyword evidence="7" id="KW-1185">Reference proteome</keyword>
<dbReference type="RefSeq" id="WP_043461717.1">
    <property type="nucleotide sequence ID" value="NZ_CP134822.1"/>
</dbReference>
<organism evidence="6 7">
    <name type="scientific">Streptomyces xinghaiensis</name>
    <dbReference type="NCBI Taxonomy" id="1038928"/>
    <lineage>
        <taxon>Bacteria</taxon>
        <taxon>Bacillati</taxon>
        <taxon>Actinomycetota</taxon>
        <taxon>Actinomycetes</taxon>
        <taxon>Kitasatosporales</taxon>
        <taxon>Streptomycetaceae</taxon>
        <taxon>Streptomyces</taxon>
    </lineage>
</organism>
<dbReference type="SMART" id="SM00825">
    <property type="entry name" value="PKS_KS"/>
    <property type="match status" value="1"/>
</dbReference>
<proteinExistence type="inferred from homology"/>
<dbReference type="GO" id="GO:0006633">
    <property type="term" value="P:fatty acid biosynthetic process"/>
    <property type="evidence" value="ECO:0007669"/>
    <property type="project" value="TreeGrafter"/>
</dbReference>
<dbReference type="InterPro" id="IPR016039">
    <property type="entry name" value="Thiolase-like"/>
</dbReference>
<evidence type="ECO:0000259" key="5">
    <source>
        <dbReference type="PROSITE" id="PS52004"/>
    </source>
</evidence>
<dbReference type="PANTHER" id="PTHR11712:SF322">
    <property type="entry name" value="POLYKETIDE BETA-KETOACYL SYNTHASE 2-RELATED"/>
    <property type="match status" value="1"/>
</dbReference>
<sequence>MTATTVVTGLGIAAPNGLGTDDFWKATLAGESGLAELTRFDASRYPSGIAGEVPGYTAEEHIPSRLLPQTDHMTRLALTAADWAVEDAGVRPDELPEYGMGVVTAASGGAVEFGQRELQNLWSQGKEYVSAYQSFAWFYAVNTGQISIRHKMRGPSGVLLTEQAGGIDALGQARRHIRKGVPLVVSGGVDAALCPWGWVPQIASGLMSTERDPARAYLPFAAAARGYVPGEGGAILVTEDAESARERGAPRIYGEIAGYAATLDPGEDPGSCRLARAARNALADARVPPGEVDAVFADASGVPALDRAEARALEDVFGPYGVPVTAPKSMTGRLLAGGAALDAATALLSLRDGVIPPTANVTEADPEHRLDLVTGDPREADLRTVLVLARGHGGFNAALVLRRPA</sequence>
<protein>
    <submittedName>
        <fullName evidence="6">Ketosynthase chain-length factor</fullName>
    </submittedName>
</protein>
<comment type="similarity">
    <text evidence="1 4">Belongs to the thiolase-like superfamily. Beta-ketoacyl-ACP synthases family.</text>
</comment>